<evidence type="ECO:0000313" key="3">
    <source>
        <dbReference type="EMBL" id="MCR8827931.1"/>
    </source>
</evidence>
<evidence type="ECO:0000259" key="2">
    <source>
        <dbReference type="Pfam" id="PF06568"/>
    </source>
</evidence>
<evidence type="ECO:0000256" key="1">
    <source>
        <dbReference type="SAM" id="MobiDB-lite"/>
    </source>
</evidence>
<proteinExistence type="predicted"/>
<feature type="domain" description="YjiS-like" evidence="2">
    <location>
        <begin position="31"/>
        <end position="66"/>
    </location>
</feature>
<name>A0ABT1Z478_9RHOB</name>
<dbReference type="RefSeq" id="WP_258295703.1">
    <property type="nucleotide sequence ID" value="NZ_JANKJG010000013.1"/>
</dbReference>
<dbReference type="EMBL" id="JANKJG010000013">
    <property type="protein sequence ID" value="MCR8827931.1"/>
    <property type="molecule type" value="Genomic_DNA"/>
</dbReference>
<keyword evidence="4" id="KW-1185">Reference proteome</keyword>
<dbReference type="InterPro" id="IPR009506">
    <property type="entry name" value="YjiS-like"/>
</dbReference>
<sequence length="86" mass="9980">MTQYFFQALWGMLPLNPRWTPRRAGPIRRLFTAIATHLRHQRDLRRLESLPDYLLEDVGLSRSDIRRKARRPRATASRPARAGAGA</sequence>
<reference evidence="3" key="1">
    <citation type="submission" date="2022-07" db="EMBL/GenBank/DDBJ databases">
        <title>Pseudosulfitobacter sp. strain AP-MA-4, whole genome sequence.</title>
        <authorList>
            <person name="Jiang Y."/>
        </authorList>
    </citation>
    <scope>NUCLEOTIDE SEQUENCE</scope>
    <source>
        <strain evidence="3">AP-MA-4</strain>
    </source>
</reference>
<dbReference type="Proteomes" id="UP001165396">
    <property type="component" value="Unassembled WGS sequence"/>
</dbReference>
<comment type="caution">
    <text evidence="3">The sequence shown here is derived from an EMBL/GenBank/DDBJ whole genome shotgun (WGS) entry which is preliminary data.</text>
</comment>
<organism evidence="3 4">
    <name type="scientific">Pseudosulfitobacter koreensis</name>
    <dbReference type="NCBI Taxonomy" id="2968472"/>
    <lineage>
        <taxon>Bacteria</taxon>
        <taxon>Pseudomonadati</taxon>
        <taxon>Pseudomonadota</taxon>
        <taxon>Alphaproteobacteria</taxon>
        <taxon>Rhodobacterales</taxon>
        <taxon>Roseobacteraceae</taxon>
        <taxon>Pseudosulfitobacter</taxon>
    </lineage>
</organism>
<feature type="compositionally biased region" description="Low complexity" evidence="1">
    <location>
        <begin position="74"/>
        <end position="86"/>
    </location>
</feature>
<feature type="region of interest" description="Disordered" evidence="1">
    <location>
        <begin position="66"/>
        <end position="86"/>
    </location>
</feature>
<evidence type="ECO:0000313" key="4">
    <source>
        <dbReference type="Proteomes" id="UP001165396"/>
    </source>
</evidence>
<gene>
    <name evidence="3" type="ORF">NTA49_15425</name>
</gene>
<protein>
    <submittedName>
        <fullName evidence="3">DUF1127 domain-containing protein</fullName>
    </submittedName>
</protein>
<accession>A0ABT1Z478</accession>
<dbReference type="Pfam" id="PF06568">
    <property type="entry name" value="YjiS-like"/>
    <property type="match status" value="1"/>
</dbReference>